<sequence>MTAPDFDTSGAPGDGTRAVRAGLPEPVKYEPTLPGPVFAAHYHLPGEPTGPYTYGRDENPTWTRLEQAIGELEAPGRDGVETLAFASGMAAISAVLFSQLRAGDIAVLPADGYQVLPLVREQLTAYGIEVRTAPTGADAQLGVLDGAKLLWIETPSNPGLDVCDVRRLVAAAHAQGTLVAVDNTLATPLGQRPLDLGADFSVASGTKMLTGHGDLLLGYVVGRNAGPMAAVRRWRKIVGAVPGPMEAWLAHRSLATLQLRADRQTANALAVAEALRGRSEVSGLRYPGLPEDPSHEIAARQMRRFGCVVSFTLPTRARADRFLEALRIVDDATSFGGVRSTAERRGRWGGDAVPEGFVRLSAGAEDPEDLVADVLRALDESATL</sequence>
<evidence type="ECO:0000256" key="2">
    <source>
        <dbReference type="ARBA" id="ARBA00022898"/>
    </source>
</evidence>
<dbReference type="Gene3D" id="3.40.640.10">
    <property type="entry name" value="Type I PLP-dependent aspartate aminotransferase-like (Major domain)"/>
    <property type="match status" value="1"/>
</dbReference>
<dbReference type="Pfam" id="PF01053">
    <property type="entry name" value="Cys_Met_Meta_PP"/>
    <property type="match status" value="1"/>
</dbReference>
<evidence type="ECO:0000256" key="4">
    <source>
        <dbReference type="SAM" id="MobiDB-lite"/>
    </source>
</evidence>
<dbReference type="Proteomes" id="UP001523219">
    <property type="component" value="Unassembled WGS sequence"/>
</dbReference>
<dbReference type="Gene3D" id="3.90.1150.10">
    <property type="entry name" value="Aspartate Aminotransferase, domain 1"/>
    <property type="match status" value="1"/>
</dbReference>
<accession>A0ABT0ZEM5</accession>
<dbReference type="RefSeq" id="WP_252425332.1">
    <property type="nucleotide sequence ID" value="NZ_JAMWMR010000011.1"/>
</dbReference>
<organism evidence="5 6">
    <name type="scientific">Streptomyces macrolidinus</name>
    <dbReference type="NCBI Taxonomy" id="2952607"/>
    <lineage>
        <taxon>Bacteria</taxon>
        <taxon>Bacillati</taxon>
        <taxon>Actinomycetota</taxon>
        <taxon>Actinomycetes</taxon>
        <taxon>Kitasatosporales</taxon>
        <taxon>Streptomycetaceae</taxon>
        <taxon>Streptomyces</taxon>
    </lineage>
</organism>
<dbReference type="SUPFAM" id="SSF53383">
    <property type="entry name" value="PLP-dependent transferases"/>
    <property type="match status" value="1"/>
</dbReference>
<dbReference type="CDD" id="cd00614">
    <property type="entry name" value="CGS_like"/>
    <property type="match status" value="1"/>
</dbReference>
<proteinExistence type="inferred from homology"/>
<keyword evidence="2 3" id="KW-0663">Pyridoxal phosphate</keyword>
<dbReference type="PANTHER" id="PTHR11808">
    <property type="entry name" value="TRANS-SULFURATION ENZYME FAMILY MEMBER"/>
    <property type="match status" value="1"/>
</dbReference>
<evidence type="ECO:0000256" key="1">
    <source>
        <dbReference type="ARBA" id="ARBA00001933"/>
    </source>
</evidence>
<dbReference type="InterPro" id="IPR015421">
    <property type="entry name" value="PyrdxlP-dep_Trfase_major"/>
</dbReference>
<evidence type="ECO:0000313" key="5">
    <source>
        <dbReference type="EMBL" id="MCN9242025.1"/>
    </source>
</evidence>
<feature type="region of interest" description="Disordered" evidence="4">
    <location>
        <begin position="1"/>
        <end position="20"/>
    </location>
</feature>
<comment type="caution">
    <text evidence="5">The sequence shown here is derived from an EMBL/GenBank/DDBJ whole genome shotgun (WGS) entry which is preliminary data.</text>
</comment>
<dbReference type="EC" id="4.4.1.1" evidence="5"/>
<keyword evidence="6" id="KW-1185">Reference proteome</keyword>
<dbReference type="InterPro" id="IPR015422">
    <property type="entry name" value="PyrdxlP-dep_Trfase_small"/>
</dbReference>
<protein>
    <submittedName>
        <fullName evidence="5">Cystathionine gamma-lyase</fullName>
        <ecNumber evidence="5">4.4.1.1</ecNumber>
    </submittedName>
</protein>
<dbReference type="InterPro" id="IPR015424">
    <property type="entry name" value="PyrdxlP-dep_Trfase"/>
</dbReference>
<dbReference type="NCBIfam" id="NF005758">
    <property type="entry name" value="PRK07582.1"/>
    <property type="match status" value="1"/>
</dbReference>
<evidence type="ECO:0000256" key="3">
    <source>
        <dbReference type="RuleBase" id="RU362118"/>
    </source>
</evidence>
<dbReference type="EMBL" id="JAMWMR010000011">
    <property type="protein sequence ID" value="MCN9242025.1"/>
    <property type="molecule type" value="Genomic_DNA"/>
</dbReference>
<dbReference type="PIRSF" id="PIRSF001434">
    <property type="entry name" value="CGS"/>
    <property type="match status" value="1"/>
</dbReference>
<name>A0ABT0ZEM5_9ACTN</name>
<dbReference type="GO" id="GO:0016829">
    <property type="term" value="F:lyase activity"/>
    <property type="evidence" value="ECO:0007669"/>
    <property type="project" value="UniProtKB-KW"/>
</dbReference>
<dbReference type="InterPro" id="IPR000277">
    <property type="entry name" value="Cys/Met-Metab_PyrdxlP-dep_enz"/>
</dbReference>
<evidence type="ECO:0000313" key="6">
    <source>
        <dbReference type="Proteomes" id="UP001523219"/>
    </source>
</evidence>
<keyword evidence="5" id="KW-0456">Lyase</keyword>
<comment type="cofactor">
    <cofactor evidence="1 3">
        <name>pyridoxal 5'-phosphate</name>
        <dbReference type="ChEBI" id="CHEBI:597326"/>
    </cofactor>
</comment>
<reference evidence="5 6" key="1">
    <citation type="submission" date="2022-05" db="EMBL/GenBank/DDBJ databases">
        <title>Streptomyces sp. nov. RY43-2 isolated from soil of a peat swamp forest.</title>
        <authorList>
            <person name="Kanchanasin P."/>
            <person name="Tanasupawat S."/>
            <person name="Phongsopitanun W."/>
        </authorList>
    </citation>
    <scope>NUCLEOTIDE SEQUENCE [LARGE SCALE GENOMIC DNA]</scope>
    <source>
        <strain evidence="5 6">RY43-2</strain>
    </source>
</reference>
<comment type="similarity">
    <text evidence="3">Belongs to the trans-sulfuration enzymes family.</text>
</comment>
<dbReference type="PANTHER" id="PTHR11808:SF85">
    <property type="entry name" value="CYSTATHIONINE GAMMA-LYASE-RELATED"/>
    <property type="match status" value="1"/>
</dbReference>
<gene>
    <name evidence="5" type="ORF">NGF19_14710</name>
</gene>